<reference evidence="3 4" key="1">
    <citation type="submission" date="2024-10" db="EMBL/GenBank/DDBJ databases">
        <title>Updated reference genomes for cyclostephanoid diatoms.</title>
        <authorList>
            <person name="Roberts W.R."/>
            <person name="Alverson A.J."/>
        </authorList>
    </citation>
    <scope>NUCLEOTIDE SEQUENCE [LARGE SCALE GENOMIC DNA]</scope>
    <source>
        <strain evidence="3 4">AJA232-27</strain>
    </source>
</reference>
<keyword evidence="4" id="KW-1185">Reference proteome</keyword>
<evidence type="ECO:0000313" key="4">
    <source>
        <dbReference type="Proteomes" id="UP001530293"/>
    </source>
</evidence>
<sequence>MDFLKKYPDASPPPTPSPYAPPSAPSVEYYDGLTIAVATPVPPPTARRSTLAGTIRQSLHGHGINPNGIYARIAVICCIGASIVIGIVALLVMQPWKNNNQYGNVGTPAPTPVVTANDPSLIPSMDGYVATPAPTIATVAPTDPGLIATTIEAIVPVTTSTTVMTTTTATTTATTVAATKPVTTTTMMTATTAMAVEATMPAMVSTMMTATTGTMFSTIGTTFFGGTMPADDDGGDGED</sequence>
<evidence type="ECO:0000313" key="3">
    <source>
        <dbReference type="EMBL" id="KAL3771529.1"/>
    </source>
</evidence>
<evidence type="ECO:0000256" key="1">
    <source>
        <dbReference type="SAM" id="MobiDB-lite"/>
    </source>
</evidence>
<accession>A0ABD3N5Y3</accession>
<gene>
    <name evidence="3" type="ORF">ACHAWU_003704</name>
</gene>
<dbReference type="Proteomes" id="UP001530293">
    <property type="component" value="Unassembled WGS sequence"/>
</dbReference>
<evidence type="ECO:0000256" key="2">
    <source>
        <dbReference type="SAM" id="Phobius"/>
    </source>
</evidence>
<comment type="caution">
    <text evidence="3">The sequence shown here is derived from an EMBL/GenBank/DDBJ whole genome shotgun (WGS) entry which is preliminary data.</text>
</comment>
<dbReference type="EMBL" id="JALLBG020000023">
    <property type="protein sequence ID" value="KAL3771529.1"/>
    <property type="molecule type" value="Genomic_DNA"/>
</dbReference>
<feature type="region of interest" description="Disordered" evidence="1">
    <location>
        <begin position="1"/>
        <end position="23"/>
    </location>
</feature>
<keyword evidence="2" id="KW-0472">Membrane</keyword>
<protein>
    <submittedName>
        <fullName evidence="3">Uncharacterized protein</fullName>
    </submittedName>
</protein>
<proteinExistence type="predicted"/>
<keyword evidence="2" id="KW-0812">Transmembrane</keyword>
<organism evidence="3 4">
    <name type="scientific">Discostella pseudostelligera</name>
    <dbReference type="NCBI Taxonomy" id="259834"/>
    <lineage>
        <taxon>Eukaryota</taxon>
        <taxon>Sar</taxon>
        <taxon>Stramenopiles</taxon>
        <taxon>Ochrophyta</taxon>
        <taxon>Bacillariophyta</taxon>
        <taxon>Coscinodiscophyceae</taxon>
        <taxon>Thalassiosirophycidae</taxon>
        <taxon>Stephanodiscales</taxon>
        <taxon>Stephanodiscaceae</taxon>
        <taxon>Discostella</taxon>
    </lineage>
</organism>
<dbReference type="AlphaFoldDB" id="A0ABD3N5Y3"/>
<feature type="compositionally biased region" description="Pro residues" evidence="1">
    <location>
        <begin position="10"/>
        <end position="23"/>
    </location>
</feature>
<feature type="transmembrane region" description="Helical" evidence="2">
    <location>
        <begin position="69"/>
        <end position="92"/>
    </location>
</feature>
<name>A0ABD3N5Y3_9STRA</name>
<keyword evidence="2" id="KW-1133">Transmembrane helix</keyword>